<dbReference type="Proteomes" id="UP000024635">
    <property type="component" value="Unassembled WGS sequence"/>
</dbReference>
<gene>
    <name evidence="1" type="primary">Acey_s0047.g1489</name>
    <name evidence="1" type="ORF">Y032_0047g1489</name>
</gene>
<dbReference type="EMBL" id="JARK01001383">
    <property type="protein sequence ID" value="EYC12455.1"/>
    <property type="molecule type" value="Genomic_DNA"/>
</dbReference>
<reference evidence="2" key="1">
    <citation type="journal article" date="2015" name="Nat. Genet.">
        <title>The genome and transcriptome of the zoonotic hookworm Ancylostoma ceylanicum identify infection-specific gene families.</title>
        <authorList>
            <person name="Schwarz E.M."/>
            <person name="Hu Y."/>
            <person name="Antoshechkin I."/>
            <person name="Miller M.M."/>
            <person name="Sternberg P.W."/>
            <person name="Aroian R.V."/>
        </authorList>
    </citation>
    <scope>NUCLEOTIDE SEQUENCE</scope>
    <source>
        <strain evidence="2">HY135</strain>
    </source>
</reference>
<comment type="caution">
    <text evidence="1">The sequence shown here is derived from an EMBL/GenBank/DDBJ whole genome shotgun (WGS) entry which is preliminary data.</text>
</comment>
<proteinExistence type="predicted"/>
<dbReference type="AlphaFoldDB" id="A0A016UBB7"/>
<sequence length="67" mass="7126">MLCATYIILKAAGDSDGVPLGVSDHPENFVHEMVCAHVGCNRSAADLYVAVKHTKILTVPFDSQGDP</sequence>
<keyword evidence="2" id="KW-1185">Reference proteome</keyword>
<accession>A0A016UBB7</accession>
<evidence type="ECO:0000313" key="2">
    <source>
        <dbReference type="Proteomes" id="UP000024635"/>
    </source>
</evidence>
<organism evidence="1 2">
    <name type="scientific">Ancylostoma ceylanicum</name>
    <dbReference type="NCBI Taxonomy" id="53326"/>
    <lineage>
        <taxon>Eukaryota</taxon>
        <taxon>Metazoa</taxon>
        <taxon>Ecdysozoa</taxon>
        <taxon>Nematoda</taxon>
        <taxon>Chromadorea</taxon>
        <taxon>Rhabditida</taxon>
        <taxon>Rhabditina</taxon>
        <taxon>Rhabditomorpha</taxon>
        <taxon>Strongyloidea</taxon>
        <taxon>Ancylostomatidae</taxon>
        <taxon>Ancylostomatinae</taxon>
        <taxon>Ancylostoma</taxon>
    </lineage>
</organism>
<protein>
    <submittedName>
        <fullName evidence="1">Uncharacterized protein</fullName>
    </submittedName>
</protein>
<evidence type="ECO:0000313" key="1">
    <source>
        <dbReference type="EMBL" id="EYC12455.1"/>
    </source>
</evidence>
<name>A0A016UBB7_9BILA</name>